<evidence type="ECO:0000259" key="10">
    <source>
        <dbReference type="PROSITE" id="PS50893"/>
    </source>
</evidence>
<keyword evidence="5" id="KW-0067">ATP-binding</keyword>
<evidence type="ECO:0000256" key="3">
    <source>
        <dbReference type="ARBA" id="ARBA00022692"/>
    </source>
</evidence>
<keyword evidence="2" id="KW-0813">Transport</keyword>
<dbReference type="SUPFAM" id="SSF53098">
    <property type="entry name" value="Ribonuclease H-like"/>
    <property type="match status" value="1"/>
</dbReference>
<dbReference type="Pfam" id="PF01061">
    <property type="entry name" value="ABC2_membrane"/>
    <property type="match status" value="1"/>
</dbReference>
<dbReference type="GO" id="GO:0140359">
    <property type="term" value="F:ABC-type transporter activity"/>
    <property type="evidence" value="ECO:0007669"/>
    <property type="project" value="InterPro"/>
</dbReference>
<comment type="caution">
    <text evidence="11">The sequence shown here is derived from an EMBL/GenBank/DDBJ whole genome shotgun (WGS) entry which is preliminary data.</text>
</comment>
<dbReference type="PROSITE" id="PS00211">
    <property type="entry name" value="ABC_TRANSPORTER_1"/>
    <property type="match status" value="1"/>
</dbReference>
<dbReference type="InterPro" id="IPR050352">
    <property type="entry name" value="ABCG_transporters"/>
</dbReference>
<feature type="transmembrane region" description="Helical" evidence="9">
    <location>
        <begin position="959"/>
        <end position="981"/>
    </location>
</feature>
<evidence type="ECO:0000256" key="7">
    <source>
        <dbReference type="ARBA" id="ARBA00023136"/>
    </source>
</evidence>
<feature type="region of interest" description="Disordered" evidence="8">
    <location>
        <begin position="321"/>
        <end position="399"/>
    </location>
</feature>
<dbReference type="PANTHER" id="PTHR48041">
    <property type="entry name" value="ABC TRANSPORTER G FAMILY MEMBER 28"/>
    <property type="match status" value="1"/>
</dbReference>
<feature type="transmembrane region" description="Helical" evidence="9">
    <location>
        <begin position="853"/>
        <end position="875"/>
    </location>
</feature>
<dbReference type="InterPro" id="IPR013525">
    <property type="entry name" value="ABC2_TM"/>
</dbReference>
<dbReference type="OrthoDB" id="66620at2759"/>
<evidence type="ECO:0000256" key="6">
    <source>
        <dbReference type="ARBA" id="ARBA00022989"/>
    </source>
</evidence>
<feature type="compositionally biased region" description="Polar residues" evidence="8">
    <location>
        <begin position="330"/>
        <end position="342"/>
    </location>
</feature>
<comment type="subcellular location">
    <subcellularLocation>
        <location evidence="1">Membrane</location>
        <topology evidence="1">Multi-pass membrane protein</topology>
    </subcellularLocation>
</comment>
<gene>
    <name evidence="11" type="ORF">HU200_052551</name>
</gene>
<dbReference type="InterPro" id="IPR036397">
    <property type="entry name" value="RNaseH_sf"/>
</dbReference>
<feature type="transmembrane region" description="Helical" evidence="9">
    <location>
        <begin position="1049"/>
        <end position="1069"/>
    </location>
</feature>
<evidence type="ECO:0000256" key="8">
    <source>
        <dbReference type="SAM" id="MobiDB-lite"/>
    </source>
</evidence>
<dbReference type="Gene3D" id="3.30.420.10">
    <property type="entry name" value="Ribonuclease H-like superfamily/Ribonuclease H"/>
    <property type="match status" value="1"/>
</dbReference>
<evidence type="ECO:0000313" key="12">
    <source>
        <dbReference type="Proteomes" id="UP000636709"/>
    </source>
</evidence>
<feature type="compositionally biased region" description="Gly residues" evidence="8">
    <location>
        <begin position="362"/>
        <end position="377"/>
    </location>
</feature>
<feature type="transmembrane region" description="Helical" evidence="9">
    <location>
        <begin position="1619"/>
        <end position="1639"/>
    </location>
</feature>
<feature type="domain" description="ABC transporter" evidence="10">
    <location>
        <begin position="488"/>
        <end position="743"/>
    </location>
</feature>
<feature type="region of interest" description="Disordered" evidence="8">
    <location>
        <begin position="36"/>
        <end position="76"/>
    </location>
</feature>
<dbReference type="Pfam" id="PF00005">
    <property type="entry name" value="ABC_tran"/>
    <property type="match status" value="1"/>
</dbReference>
<sequence length="1648" mass="175937">MALTCRTRLSAPTFPPFSILPPLSNRHQTWLIAATRHAHRRHERGSSLRSSGRTQQALPYTRPRRPSDASSRPRACHTPTCCAGTSPLLRSLAALACAHASDARRPLCPTRSHQPRPRCARLLLYPMRTLTGPTLAMDDRARPPLSSCPRCSNATAVVGPGADAADNPPRAARQRPRRGELGARTVEPGGARDLDIVGHELGCAARIEEKVEKRVVSNPRSSFVFVHSTIGDEGKPMVAADKDGDGPQPKRTVHVCRPTAVHDAVYNNGMRLASRASTGRGIEGKKYLGALLRRIRWRYRIHGCWLEWEEDAAGLNKGRGLAGGDHHSVTEPSAATSSNIPLPSSRRFVPRPVAGADATRRMGGGIGCAAQAGGGDPGARARSPLTPASPHRHGQAAPGLRAAACRAVKTAVASVNPSVNGFGCQRQGGPGRIPSPEFLHYPLHTPRSLSRPPCSFATMATTTTTTTVTEQPDNADPSPPPKKVAYELAARNVYYAKPAAAPRSLARLVAFRPCCASLSPPDYILRDVSLTARAGEVLAVVGPSGAGKSTLLDILAARTAPTHGRLLLNSAPLRAASFRRLSAHVPQADVALTLLTVSETFAFAASLLHPGSAHAAEAHVAALLADLRLAHVAHTRVSPARLSGGERRRVSIGLALLRDPGVLLLDEPTSGLDSSSAHVVVSCLRAVAATRGTTVVLSIHQPSPRLLSAVDSLLLLSRGTVLHHGSLASLDAALLSHGLVVPAQLNPLEFALEVLDQLPHPSPSTPEPKSTHQELASPSDDNRKVAAATSSSTASPSSRLHELVVLYKRAWKVVYRSKQLLLTNFLEAVLVGTLLGTIYIHAGYGEAGAHKRFGLFAFTLTFLLTSTTETLPTFVTERPIVLAETASGLYRLSSHAAAATLVFLPYLLAVALLYSVCVYFLVGLCASPGAFASFVLVVWAVVLTANSFVLFVSSFAPDYIAGMSLVSVSLAGFFLFSGYFLSRGSMPSYWVFMHYASPYKYGLDALLANEYSCAANRCFGVGGGADGGECTETGHDVLVEKGLAAEERWTGVQVLFGFFLLYRVLYWVVLSRRASRAKSGRRVRIRHDPAHVRTRSSVVVSSLSSLSVSRDPTTLVTHEDASTAPTVHPHRLNKNGFFTTHTCMHGDGCLPAPPAASGLIELLNSVDLQTLACAAPSKRGLLSIDIDGDGGVDTFVKAPTSNDPTCSLHANKLRDLVEGIRAKAGRLALWVAIYRLAVNIERMIVRASESNVMIIHNNRPAVRMEHGRAGTTIEWHRIHHGRPASSAGNGSVMLPAHPSPWQLTGLHSSDGPRFDRIAFSDSKPEQKFRRGMVLLWLPESDFVFLAVRLRSTTAPVRAGSRPYIWEGRQVGLCFCHRTTPFPAAMFNPAAHAIQHPGAMPPPPFHLAVPLAPQFGVPVRTVWGANLDAEMVALRSFAALASFVAFAVHYPGVVHGQGGAATTDHNTLTAEQRYAAVKANVDALTPLQVGLAVVTRDGLCLAWEFNLRGFDPATDPHAPGSIEYLALTYALHRCGLLGRPGLSWVTYAGAYHAAYLLKIIGGGLPLPGDVAGFLAAMQRFLGGDVYDVARMASDCPYMPVGLERVAATIGLASPQCSPGLAGAGAAIALHAFMSLMFNVFMGDVNRTRV</sequence>
<evidence type="ECO:0000313" key="11">
    <source>
        <dbReference type="EMBL" id="KAF8667923.1"/>
    </source>
</evidence>
<keyword evidence="4" id="KW-0547">Nucleotide-binding</keyword>
<accession>A0A835E464</accession>
<keyword evidence="7 9" id="KW-0472">Membrane</keyword>
<dbReference type="InterPro" id="IPR012337">
    <property type="entry name" value="RNaseH-like_sf"/>
</dbReference>
<dbReference type="GO" id="GO:0005524">
    <property type="term" value="F:ATP binding"/>
    <property type="evidence" value="ECO:0007669"/>
    <property type="project" value="UniProtKB-KW"/>
</dbReference>
<feature type="transmembrane region" description="Helical" evidence="9">
    <location>
        <begin position="929"/>
        <end position="953"/>
    </location>
</feature>
<feature type="region of interest" description="Disordered" evidence="8">
    <location>
        <begin position="757"/>
        <end position="793"/>
    </location>
</feature>
<dbReference type="Proteomes" id="UP000636709">
    <property type="component" value="Unassembled WGS sequence"/>
</dbReference>
<feature type="compositionally biased region" description="Polar residues" evidence="8">
    <location>
        <begin position="47"/>
        <end position="58"/>
    </location>
</feature>
<keyword evidence="6 9" id="KW-1133">Transmembrane helix</keyword>
<feature type="transmembrane region" description="Helical" evidence="9">
    <location>
        <begin position="820"/>
        <end position="841"/>
    </location>
</feature>
<evidence type="ECO:0000256" key="4">
    <source>
        <dbReference type="ARBA" id="ARBA00022741"/>
    </source>
</evidence>
<dbReference type="InterPro" id="IPR027417">
    <property type="entry name" value="P-loop_NTPase"/>
</dbReference>
<dbReference type="EMBL" id="JACEFO010002292">
    <property type="protein sequence ID" value="KAF8667923.1"/>
    <property type="molecule type" value="Genomic_DNA"/>
</dbReference>
<proteinExistence type="predicted"/>
<dbReference type="InterPro" id="IPR003593">
    <property type="entry name" value="AAA+_ATPase"/>
</dbReference>
<dbReference type="GO" id="GO:0016887">
    <property type="term" value="F:ATP hydrolysis activity"/>
    <property type="evidence" value="ECO:0007669"/>
    <property type="project" value="InterPro"/>
</dbReference>
<organism evidence="11 12">
    <name type="scientific">Digitaria exilis</name>
    <dbReference type="NCBI Taxonomy" id="1010633"/>
    <lineage>
        <taxon>Eukaryota</taxon>
        <taxon>Viridiplantae</taxon>
        <taxon>Streptophyta</taxon>
        <taxon>Embryophyta</taxon>
        <taxon>Tracheophyta</taxon>
        <taxon>Spermatophyta</taxon>
        <taxon>Magnoliopsida</taxon>
        <taxon>Liliopsida</taxon>
        <taxon>Poales</taxon>
        <taxon>Poaceae</taxon>
        <taxon>PACMAD clade</taxon>
        <taxon>Panicoideae</taxon>
        <taxon>Panicodae</taxon>
        <taxon>Paniceae</taxon>
        <taxon>Anthephorinae</taxon>
        <taxon>Digitaria</taxon>
    </lineage>
</organism>
<dbReference type="InterPro" id="IPR017871">
    <property type="entry name" value="ABC_transporter-like_CS"/>
</dbReference>
<feature type="region of interest" description="Disordered" evidence="8">
    <location>
        <begin position="158"/>
        <end position="190"/>
    </location>
</feature>
<evidence type="ECO:0000256" key="9">
    <source>
        <dbReference type="SAM" id="Phobius"/>
    </source>
</evidence>
<reference evidence="11" key="1">
    <citation type="submission" date="2020-07" db="EMBL/GenBank/DDBJ databases">
        <title>Genome sequence and genetic diversity analysis of an under-domesticated orphan crop, white fonio (Digitaria exilis).</title>
        <authorList>
            <person name="Bennetzen J.L."/>
            <person name="Chen S."/>
            <person name="Ma X."/>
            <person name="Wang X."/>
            <person name="Yssel A.E.J."/>
            <person name="Chaluvadi S.R."/>
            <person name="Johnson M."/>
            <person name="Gangashetty P."/>
            <person name="Hamidou F."/>
            <person name="Sanogo M.D."/>
            <person name="Zwaenepoel A."/>
            <person name="Wallace J."/>
            <person name="Van De Peer Y."/>
            <person name="Van Deynze A."/>
        </authorList>
    </citation>
    <scope>NUCLEOTIDE SEQUENCE</scope>
    <source>
        <tissue evidence="11">Leaves</tissue>
    </source>
</reference>
<dbReference type="SMART" id="SM00382">
    <property type="entry name" value="AAA"/>
    <property type="match status" value="1"/>
</dbReference>
<name>A0A835E464_9POAL</name>
<dbReference type="GO" id="GO:0003676">
    <property type="term" value="F:nucleic acid binding"/>
    <property type="evidence" value="ECO:0007669"/>
    <property type="project" value="InterPro"/>
</dbReference>
<dbReference type="FunFam" id="3.40.50.300:FF:001473">
    <property type="entry name" value="ATP-binding cassette transporter"/>
    <property type="match status" value="1"/>
</dbReference>
<dbReference type="PROSITE" id="PS50893">
    <property type="entry name" value="ABC_TRANSPORTER_2"/>
    <property type="match status" value="1"/>
</dbReference>
<dbReference type="SUPFAM" id="SSF52540">
    <property type="entry name" value="P-loop containing nucleoside triphosphate hydrolases"/>
    <property type="match status" value="1"/>
</dbReference>
<feature type="compositionally biased region" description="Low complexity" evidence="8">
    <location>
        <begin position="159"/>
        <end position="171"/>
    </location>
</feature>
<dbReference type="Gene3D" id="3.40.50.300">
    <property type="entry name" value="P-loop containing nucleotide triphosphate hydrolases"/>
    <property type="match status" value="1"/>
</dbReference>
<dbReference type="PANTHER" id="PTHR48041:SF27">
    <property type="entry name" value="ABC TRANSPORTER G FAMILY MEMBER 8"/>
    <property type="match status" value="1"/>
</dbReference>
<dbReference type="GO" id="GO:0016020">
    <property type="term" value="C:membrane"/>
    <property type="evidence" value="ECO:0007669"/>
    <property type="project" value="UniProtKB-SubCell"/>
</dbReference>
<keyword evidence="12" id="KW-1185">Reference proteome</keyword>
<dbReference type="InterPro" id="IPR003439">
    <property type="entry name" value="ABC_transporter-like_ATP-bd"/>
</dbReference>
<keyword evidence="3 9" id="KW-0812">Transmembrane</keyword>
<evidence type="ECO:0000256" key="5">
    <source>
        <dbReference type="ARBA" id="ARBA00022840"/>
    </source>
</evidence>
<evidence type="ECO:0000256" key="2">
    <source>
        <dbReference type="ARBA" id="ARBA00022448"/>
    </source>
</evidence>
<evidence type="ECO:0000256" key="1">
    <source>
        <dbReference type="ARBA" id="ARBA00004141"/>
    </source>
</evidence>
<protein>
    <recommendedName>
        <fullName evidence="10">ABC transporter domain-containing protein</fullName>
    </recommendedName>
</protein>
<feature type="transmembrane region" description="Helical" evidence="9">
    <location>
        <begin position="895"/>
        <end position="922"/>
    </location>
</feature>